<name>A0A261USE8_9BORD</name>
<organism evidence="1 2">
    <name type="scientific">Bordetella genomosp. 4</name>
    <dbReference type="NCBI Taxonomy" id="463044"/>
    <lineage>
        <taxon>Bacteria</taxon>
        <taxon>Pseudomonadati</taxon>
        <taxon>Pseudomonadota</taxon>
        <taxon>Betaproteobacteria</taxon>
        <taxon>Burkholderiales</taxon>
        <taxon>Alcaligenaceae</taxon>
        <taxon>Bordetella</taxon>
    </lineage>
</organism>
<evidence type="ECO:0000313" key="2">
    <source>
        <dbReference type="Proteomes" id="UP000216885"/>
    </source>
</evidence>
<proteinExistence type="predicted"/>
<accession>A0A261USE8</accession>
<protein>
    <recommendedName>
        <fullName evidence="3">Type III secretion protein</fullName>
    </recommendedName>
</protein>
<evidence type="ECO:0008006" key="3">
    <source>
        <dbReference type="Google" id="ProtNLM"/>
    </source>
</evidence>
<gene>
    <name evidence="1" type="ORF">CAL20_02580</name>
</gene>
<comment type="caution">
    <text evidence="1">The sequence shown here is derived from an EMBL/GenBank/DDBJ whole genome shotgun (WGS) entry which is preliminary data.</text>
</comment>
<sequence length="220" mass="24367">MARTTTSTGEWERFQKNPLPGVHVANLTRCLAPLRIQDESRLRQAFGVEPFRSSLIDLLRQTLGVKPLAQLTVAPEEAGFVALDVAGWERAAGACGLMFWSQALARELRAPVLRSLETYFGASWWRWVELGQDLAHDTALAAQARHRPDTAQEWISGICDVGFAVLDAKVSLLDEDLAAWVHLKRPLNSDVAGVDGIRHVDEKLAVALVDVLNRHLRESS</sequence>
<dbReference type="Proteomes" id="UP000216885">
    <property type="component" value="Unassembled WGS sequence"/>
</dbReference>
<dbReference type="RefSeq" id="WP_094823832.1">
    <property type="nucleotide sequence ID" value="NZ_NEVO01000018.1"/>
</dbReference>
<reference evidence="1 2" key="1">
    <citation type="submission" date="2017-05" db="EMBL/GenBank/DDBJ databases">
        <title>Complete and WGS of Bordetella genogroups.</title>
        <authorList>
            <person name="Spilker T."/>
            <person name="LiPuma J."/>
        </authorList>
    </citation>
    <scope>NUCLEOTIDE SEQUENCE [LARGE SCALE GENOMIC DNA]</scope>
    <source>
        <strain evidence="1 2">AU9919</strain>
    </source>
</reference>
<dbReference type="AlphaFoldDB" id="A0A261USE8"/>
<keyword evidence="2" id="KW-1185">Reference proteome</keyword>
<dbReference type="OrthoDB" id="8112986at2"/>
<dbReference type="EMBL" id="NEVQ01000003">
    <property type="protein sequence ID" value="OZI64561.1"/>
    <property type="molecule type" value="Genomic_DNA"/>
</dbReference>
<evidence type="ECO:0000313" key="1">
    <source>
        <dbReference type="EMBL" id="OZI64561.1"/>
    </source>
</evidence>